<protein>
    <submittedName>
        <fullName evidence="2">Uncharacterized protein</fullName>
    </submittedName>
</protein>
<comment type="caution">
    <text evidence="2">The sequence shown here is derived from an EMBL/GenBank/DDBJ whole genome shotgun (WGS) entry which is preliminary data.</text>
</comment>
<dbReference type="Proteomes" id="UP001162131">
    <property type="component" value="Unassembled WGS sequence"/>
</dbReference>
<keyword evidence="3" id="KW-1185">Reference proteome</keyword>
<feature type="region of interest" description="Disordered" evidence="1">
    <location>
        <begin position="166"/>
        <end position="232"/>
    </location>
</feature>
<feature type="compositionally biased region" description="Polar residues" evidence="1">
    <location>
        <begin position="173"/>
        <end position="185"/>
    </location>
</feature>
<reference evidence="2" key="1">
    <citation type="submission" date="2021-09" db="EMBL/GenBank/DDBJ databases">
        <authorList>
            <consortium name="AG Swart"/>
            <person name="Singh M."/>
            <person name="Singh A."/>
            <person name="Seah K."/>
            <person name="Emmerich C."/>
        </authorList>
    </citation>
    <scope>NUCLEOTIDE SEQUENCE</scope>
    <source>
        <strain evidence="2">ATCC30299</strain>
    </source>
</reference>
<name>A0AAU9IBP9_9CILI</name>
<dbReference type="AlphaFoldDB" id="A0AAU9IBP9"/>
<evidence type="ECO:0000313" key="2">
    <source>
        <dbReference type="EMBL" id="CAG9311866.1"/>
    </source>
</evidence>
<proteinExistence type="predicted"/>
<gene>
    <name evidence="2" type="ORF">BSTOLATCC_MIC5126</name>
</gene>
<feature type="compositionally biased region" description="Basic residues" evidence="1">
    <location>
        <begin position="220"/>
        <end position="232"/>
    </location>
</feature>
<evidence type="ECO:0000313" key="3">
    <source>
        <dbReference type="Proteomes" id="UP001162131"/>
    </source>
</evidence>
<sequence>MDNSTLPHEVQQCAPELARILSNKKNLYEFFEDHMKRYLPDYSLIDLNYLIQLLSGEKKTISQAESDLIKIEENILVSSNKLHQHCLNNPKLKFYVPEGPTNRDYVIKILAALDRDTFNKLKEVSAAKVRAKGLLRRKDLMITICGEFAKILLKLPITDRTTSFTIKPKPSEVENNPNVQTNNVRGKNGRWIAQEDLDEIERLEKEFGEESEEEDEDGKKKKGGSANKKSKV</sequence>
<evidence type="ECO:0000256" key="1">
    <source>
        <dbReference type="SAM" id="MobiDB-lite"/>
    </source>
</evidence>
<organism evidence="2 3">
    <name type="scientific">Blepharisma stoltei</name>
    <dbReference type="NCBI Taxonomy" id="1481888"/>
    <lineage>
        <taxon>Eukaryota</taxon>
        <taxon>Sar</taxon>
        <taxon>Alveolata</taxon>
        <taxon>Ciliophora</taxon>
        <taxon>Postciliodesmatophora</taxon>
        <taxon>Heterotrichea</taxon>
        <taxon>Heterotrichida</taxon>
        <taxon>Blepharismidae</taxon>
        <taxon>Blepharisma</taxon>
    </lineage>
</organism>
<dbReference type="EMBL" id="CAJZBQ010000005">
    <property type="protein sequence ID" value="CAG9311866.1"/>
    <property type="molecule type" value="Genomic_DNA"/>
</dbReference>
<accession>A0AAU9IBP9</accession>